<comment type="caution">
    <text evidence="4">The sequence shown here is derived from an EMBL/GenBank/DDBJ whole genome shotgun (WGS) entry which is preliminary data.</text>
</comment>
<evidence type="ECO:0000313" key="5">
    <source>
        <dbReference type="Proteomes" id="UP001159427"/>
    </source>
</evidence>
<feature type="compositionally biased region" description="Low complexity" evidence="1">
    <location>
        <begin position="479"/>
        <end position="493"/>
    </location>
</feature>
<feature type="compositionally biased region" description="Polar residues" evidence="1">
    <location>
        <begin position="849"/>
        <end position="861"/>
    </location>
</feature>
<protein>
    <recommendedName>
        <fullName evidence="3">Peptidase S72 domain-containing protein</fullName>
    </recommendedName>
</protein>
<feature type="compositionally biased region" description="Polar residues" evidence="1">
    <location>
        <begin position="463"/>
        <end position="478"/>
    </location>
</feature>
<keyword evidence="2" id="KW-0732">Signal</keyword>
<feature type="region of interest" description="Disordered" evidence="1">
    <location>
        <begin position="842"/>
        <end position="910"/>
    </location>
</feature>
<accession>A0ABN8QHX0</accession>
<dbReference type="PROSITE" id="PS51699">
    <property type="entry name" value="SEA_DG"/>
    <property type="match status" value="1"/>
</dbReference>
<dbReference type="Proteomes" id="UP001159427">
    <property type="component" value="Unassembled WGS sequence"/>
</dbReference>
<feature type="compositionally biased region" description="Low complexity" evidence="1">
    <location>
        <begin position="862"/>
        <end position="873"/>
    </location>
</feature>
<feature type="chain" id="PRO_5045823320" description="Peptidase S72 domain-containing protein" evidence="2">
    <location>
        <begin position="21"/>
        <end position="943"/>
    </location>
</feature>
<reference evidence="4 5" key="1">
    <citation type="submission" date="2022-05" db="EMBL/GenBank/DDBJ databases">
        <authorList>
            <consortium name="Genoscope - CEA"/>
            <person name="William W."/>
        </authorList>
    </citation>
    <scope>NUCLEOTIDE SEQUENCE [LARGE SCALE GENOMIC DNA]</scope>
</reference>
<feature type="compositionally biased region" description="Basic and acidic residues" evidence="1">
    <location>
        <begin position="894"/>
        <end position="908"/>
    </location>
</feature>
<evidence type="ECO:0000256" key="1">
    <source>
        <dbReference type="SAM" id="MobiDB-lite"/>
    </source>
</evidence>
<feature type="compositionally biased region" description="Polar residues" evidence="1">
    <location>
        <begin position="309"/>
        <end position="330"/>
    </location>
</feature>
<dbReference type="PANTHER" id="PTHR21559:SF21">
    <property type="entry name" value="DYSTROGLYCAN 1"/>
    <property type="match status" value="1"/>
</dbReference>
<feature type="compositionally biased region" description="Polar residues" evidence="1">
    <location>
        <begin position="495"/>
        <end position="522"/>
    </location>
</feature>
<keyword evidence="5" id="KW-1185">Reference proteome</keyword>
<dbReference type="EMBL" id="CALNXI010001256">
    <property type="protein sequence ID" value="CAH3162170.1"/>
    <property type="molecule type" value="Genomic_DNA"/>
</dbReference>
<feature type="compositionally biased region" description="Basic and acidic residues" evidence="1">
    <location>
        <begin position="290"/>
        <end position="306"/>
    </location>
</feature>
<dbReference type="PANTHER" id="PTHR21559">
    <property type="entry name" value="DYSTROGLYCAN-RELATED"/>
    <property type="match status" value="1"/>
</dbReference>
<feature type="region of interest" description="Disordered" evidence="1">
    <location>
        <begin position="365"/>
        <end position="386"/>
    </location>
</feature>
<evidence type="ECO:0000256" key="2">
    <source>
        <dbReference type="SAM" id="SignalP"/>
    </source>
</evidence>
<evidence type="ECO:0000259" key="3">
    <source>
        <dbReference type="PROSITE" id="PS51699"/>
    </source>
</evidence>
<gene>
    <name evidence="4" type="ORF">PEVE_00004166</name>
</gene>
<feature type="region of interest" description="Disordered" evidence="1">
    <location>
        <begin position="685"/>
        <end position="724"/>
    </location>
</feature>
<organism evidence="4 5">
    <name type="scientific">Porites evermanni</name>
    <dbReference type="NCBI Taxonomy" id="104178"/>
    <lineage>
        <taxon>Eukaryota</taxon>
        <taxon>Metazoa</taxon>
        <taxon>Cnidaria</taxon>
        <taxon>Anthozoa</taxon>
        <taxon>Hexacorallia</taxon>
        <taxon>Scleractinia</taxon>
        <taxon>Fungiina</taxon>
        <taxon>Poritidae</taxon>
        <taxon>Porites</taxon>
    </lineage>
</organism>
<name>A0ABN8QHX0_9CNID</name>
<feature type="region of interest" description="Disordered" evidence="1">
    <location>
        <begin position="463"/>
        <end position="522"/>
    </location>
</feature>
<feature type="compositionally biased region" description="Polar residues" evidence="1">
    <location>
        <begin position="713"/>
        <end position="723"/>
    </location>
</feature>
<evidence type="ECO:0000313" key="4">
    <source>
        <dbReference type="EMBL" id="CAH3162170.1"/>
    </source>
</evidence>
<dbReference type="InterPro" id="IPR030398">
    <property type="entry name" value="SEA_DG_dom"/>
</dbReference>
<feature type="region of interest" description="Disordered" evidence="1">
    <location>
        <begin position="774"/>
        <end position="807"/>
    </location>
</feature>
<feature type="compositionally biased region" description="Low complexity" evidence="1">
    <location>
        <begin position="791"/>
        <end position="805"/>
    </location>
</feature>
<feature type="signal peptide" evidence="2">
    <location>
        <begin position="1"/>
        <end position="20"/>
    </location>
</feature>
<feature type="domain" description="Peptidase S72" evidence="3">
    <location>
        <begin position="127"/>
        <end position="239"/>
    </location>
</feature>
<proteinExistence type="predicted"/>
<sequence length="943" mass="106933">MSKALTVLKVFFSLVSINSTQDPPLTRVERVYVGQAFRISFLEYFEDVIKGDQNGLQFEMNINNNWMKFDDRPEKIEVYGFPLKGNAHNFDYNIKVKNSTEALLHEITLKLLVGENGFKDARNFTDKYSHEVILKTGIEFNYHRFMTRVDLRIDFVRKLADYCFNKEPNSVWIKDFNKDTKELTVVFVNIGYYPCHKETYRELRSRLVDKNSKIQEAFQRALTGKFPIESSVQFRFFGACDKNLLEPEDSSFSWGILKHFAPLAIIFAVVGIPVTISILVKRHIRRNKRPAQEERLPRTLRRRNEDGTECTSHTVHFNNRYPSMLSPSNNSRDENVGDEEKIHNGKAKIANGSVGGGHLTVPNAHLSRPKQGASATNTGKNKKNPFKFASNEERAKFDVRAMWDDDDDDDEESLEIPTYYTYRITDEGETSMFDAVLDMNLSDIAENISARLKGVKSMLNIQEDTTSQHHQPTHQSTNSGPSLSSRLKGLGKSMLNVSLTTNGPDVTAGPSSGESATPSLSSKLRDFGKSMLNISIGTENEKMDAKTGWEVEEDSYEDSYEESYSYYNPRECDDAKSKQHVHSSAWEGYAGHTQGDYCEVRHGYEDSRQGYDEARPGYDGEQRYYDSNAKQSYDFMKDGRSEIGFVRNFNRRLSSTSGNTSEYELAQYNFPVCYDVSTAKYQHTNKDSLESNNRATRPSSREDDFDEYPPSLFETSSETSLATEQEKSIFDTDYDLASTDNRPSLTKPVPIWNHNSISKAREGLNEVKYHDYINPHQYSNGPRRVSTRSKSSYNVQGNSSVSSQSTLDFWDDDEFGGNTGWKQSSDMKSSFLATIANSVPDLRRGVRKTNGTIPQKKNQQGNSLLSNVKSSLSGEKPPVVFTLGDSDQEEEEVPEKTQQKQQLPERKSSLVGMIKTGVSSILEPDSSVSKWFSGFQNSDNPVT</sequence>
<feature type="region of interest" description="Disordered" evidence="1">
    <location>
        <begin position="290"/>
        <end position="337"/>
    </location>
</feature>